<gene>
    <name evidence="2" type="ORF">EEQ99_24265</name>
</gene>
<dbReference type="Pfam" id="PF17338">
    <property type="entry name" value="GP88"/>
    <property type="match status" value="1"/>
</dbReference>
<dbReference type="Proteomes" id="UP000273611">
    <property type="component" value="Unassembled WGS sequence"/>
</dbReference>
<dbReference type="InterPro" id="IPR020290">
    <property type="entry name" value="Gp88"/>
</dbReference>
<comment type="caution">
    <text evidence="2">The sequence shown here is derived from an EMBL/GenBank/DDBJ whole genome shotgun (WGS) entry which is preliminary data.</text>
</comment>
<feature type="domain" description="Gene product 88" evidence="1">
    <location>
        <begin position="8"/>
        <end position="247"/>
    </location>
</feature>
<proteinExistence type="predicted"/>
<name>A0A432NG96_9HYPH</name>
<reference evidence="2 3" key="1">
    <citation type="journal article" date="2015" name="Int. J. Syst. Evol. Microbiol.">
        <title>Rhizobium anhuiense sp. nov., isolated from effective nodules of Vicia faba and Pisum sativum.</title>
        <authorList>
            <person name="Zhang Y.J."/>
            <person name="Zheng W.T."/>
            <person name="Everall I."/>
            <person name="Young J.P."/>
            <person name="Zhang X.X."/>
            <person name="Tian C.F."/>
            <person name="Sui X.H."/>
            <person name="Wang E.T."/>
            <person name="Chen W.X."/>
        </authorList>
    </citation>
    <scope>NUCLEOTIDE SEQUENCE [LARGE SCALE GENOMIC DNA]</scope>
    <source>
        <strain evidence="2 3">CCBAU 23252</strain>
    </source>
</reference>
<evidence type="ECO:0000313" key="3">
    <source>
        <dbReference type="Proteomes" id="UP000273611"/>
    </source>
</evidence>
<dbReference type="AlphaFoldDB" id="A0A432NG96"/>
<evidence type="ECO:0000313" key="2">
    <source>
        <dbReference type="EMBL" id="RUL98590.1"/>
    </source>
</evidence>
<dbReference type="RefSeq" id="WP_127431211.1">
    <property type="nucleotide sequence ID" value="NZ_BMFI01000012.1"/>
</dbReference>
<evidence type="ECO:0000259" key="1">
    <source>
        <dbReference type="Pfam" id="PF17338"/>
    </source>
</evidence>
<organism evidence="2 3">
    <name type="scientific">Rhizobium anhuiense</name>
    <dbReference type="NCBI Taxonomy" id="1184720"/>
    <lineage>
        <taxon>Bacteria</taxon>
        <taxon>Pseudomonadati</taxon>
        <taxon>Pseudomonadota</taxon>
        <taxon>Alphaproteobacteria</taxon>
        <taxon>Hyphomicrobiales</taxon>
        <taxon>Rhizobiaceae</taxon>
        <taxon>Rhizobium/Agrobacterium group</taxon>
        <taxon>Rhizobium</taxon>
    </lineage>
</organism>
<dbReference type="EMBL" id="RIBW01000013">
    <property type="protein sequence ID" value="RUL98590.1"/>
    <property type="molecule type" value="Genomic_DNA"/>
</dbReference>
<accession>A0A432NG96</accession>
<sequence length="249" mass="27389">MFKGTLIRSGNNAKTVKGDGEYETAIMYLAPFTMAGSNVCPMAEQAGCVKGCLNTAGRGAYNNVQQARIAKTKRYLASRTTFMADLVTDLERFVAYCKRKGVKPAVRLNGTSDIQWEVAHYASRGDARGSVFELFPEVQFYDYTKVYKRAHRQLPANYALTLSYSAANPAYAEAVTKAAHETGANLAIVYRTKELRDYFVGKLVQYGDACRDVIDGDETDMRFLDTKGVIVGLYAKGRAKGDQSGFVVG</sequence>
<protein>
    <recommendedName>
        <fullName evidence="1">Gene product 88 domain-containing protein</fullName>
    </recommendedName>
</protein>